<dbReference type="Pfam" id="PF01612">
    <property type="entry name" value="DNA_pol_A_exo1"/>
    <property type="match status" value="1"/>
</dbReference>
<evidence type="ECO:0000259" key="2">
    <source>
        <dbReference type="SMART" id="SM00474"/>
    </source>
</evidence>
<dbReference type="InterPro" id="IPR012337">
    <property type="entry name" value="RNaseH-like_sf"/>
</dbReference>
<dbReference type="PANTHER" id="PTHR10133:SF27">
    <property type="entry name" value="DNA POLYMERASE NU"/>
    <property type="match status" value="1"/>
</dbReference>
<dbReference type="InterPro" id="IPR001098">
    <property type="entry name" value="DNA-dir_DNA_pol_A_palm_dom"/>
</dbReference>
<dbReference type="Gene3D" id="1.10.150.20">
    <property type="entry name" value="5' to 3' exonuclease, C-terminal subdomain"/>
    <property type="match status" value="1"/>
</dbReference>
<evidence type="ECO:0000256" key="1">
    <source>
        <dbReference type="ARBA" id="ARBA00022705"/>
    </source>
</evidence>
<dbReference type="GO" id="GO:0003887">
    <property type="term" value="F:DNA-directed DNA polymerase activity"/>
    <property type="evidence" value="ECO:0007669"/>
    <property type="project" value="InterPro"/>
</dbReference>
<comment type="caution">
    <text evidence="4">The sequence shown here is derived from an EMBL/GenBank/DDBJ whole genome shotgun (WGS) entry which is preliminary data.</text>
</comment>
<sequence>MTVTYVGNRKLTKELLIEQLVDSPPAVVAIDVETISLEERQPLGFAIAISPTESWWFSTYPEVTPEVELIERSILMNPQVKKVFHNAPFDLRALPLVIDIDRSNIADTNVMARLNGEIETSLAILAPILGKIAESAGDMLGPGKTMLDLDPEVVADKCGNDARITLALYWHFLPSIDQAYFAVEMESIPILIDMSLRGLRFSETDRQALEDKLEDEVAIYRRACEEEDFNPGSNQQVGYMLAKRGVFLPLTRSRKNLRVDVDTLEFLDDPIAALVLNYRRANKLLTTYIIPLAGKSRIYTEYNLDAVVGRISSSKMNMQNIPGANSPTGTNARDIFMPDSGVFTTGDFSQEHLRIIAYVSQDREMLRVYAEPPTLPDGSRNPDGDIHTKTARELGIGRPLARTINYAIPYGATAKAISINAKIRDIKRCSSFLDKWFETYRDAGEWIRGAQTEGMRTGWALPTLFGRRIRVPEQWTKYDTLDKEGMKRKCINYPILGSDGEIMKRALILSNTRGLGPPTMAITVHDSITWDGDVIDRVPREELEHLSPLHIPFELKQTVRWE</sequence>
<proteinExistence type="predicted"/>
<dbReference type="Pfam" id="PF00476">
    <property type="entry name" value="DNA_pol_A"/>
    <property type="match status" value="1"/>
</dbReference>
<dbReference type="Gene3D" id="3.30.420.10">
    <property type="entry name" value="Ribonuclease H-like superfamily/Ribonuclease H"/>
    <property type="match status" value="1"/>
</dbReference>
<dbReference type="EMBL" id="LAZR01010096">
    <property type="protein sequence ID" value="KKM68843.1"/>
    <property type="molecule type" value="Genomic_DNA"/>
</dbReference>
<feature type="domain" description="3'-5' exonuclease" evidence="2">
    <location>
        <begin position="4"/>
        <end position="177"/>
    </location>
</feature>
<organism evidence="4">
    <name type="scientific">marine sediment metagenome</name>
    <dbReference type="NCBI Taxonomy" id="412755"/>
    <lineage>
        <taxon>unclassified sequences</taxon>
        <taxon>metagenomes</taxon>
        <taxon>ecological metagenomes</taxon>
    </lineage>
</organism>
<dbReference type="GO" id="GO:0006261">
    <property type="term" value="P:DNA-templated DNA replication"/>
    <property type="evidence" value="ECO:0007669"/>
    <property type="project" value="InterPro"/>
</dbReference>
<keyword evidence="1" id="KW-0235">DNA replication</keyword>
<dbReference type="SUPFAM" id="SSF56672">
    <property type="entry name" value="DNA/RNA polymerases"/>
    <property type="match status" value="1"/>
</dbReference>
<dbReference type="GO" id="GO:0006302">
    <property type="term" value="P:double-strand break repair"/>
    <property type="evidence" value="ECO:0007669"/>
    <property type="project" value="TreeGrafter"/>
</dbReference>
<dbReference type="InterPro" id="IPR002562">
    <property type="entry name" value="3'-5'_exonuclease_dom"/>
</dbReference>
<dbReference type="InterPro" id="IPR002298">
    <property type="entry name" value="DNA_polymerase_A"/>
</dbReference>
<dbReference type="SUPFAM" id="SSF53098">
    <property type="entry name" value="Ribonuclease H-like"/>
    <property type="match status" value="1"/>
</dbReference>
<dbReference type="PANTHER" id="PTHR10133">
    <property type="entry name" value="DNA POLYMERASE I"/>
    <property type="match status" value="1"/>
</dbReference>
<protein>
    <recommendedName>
        <fullName evidence="5">DNA-directed DNA polymerase family A palm domain-containing protein</fullName>
    </recommendedName>
</protein>
<dbReference type="GO" id="GO:0003677">
    <property type="term" value="F:DNA binding"/>
    <property type="evidence" value="ECO:0007669"/>
    <property type="project" value="InterPro"/>
</dbReference>
<evidence type="ECO:0008006" key="5">
    <source>
        <dbReference type="Google" id="ProtNLM"/>
    </source>
</evidence>
<dbReference type="Gene3D" id="1.20.1060.10">
    <property type="entry name" value="Taq DNA Polymerase, Chain T, domain 4"/>
    <property type="match status" value="1"/>
</dbReference>
<dbReference type="InterPro" id="IPR036397">
    <property type="entry name" value="RNaseH_sf"/>
</dbReference>
<name>A0A0F9JH08_9ZZZZ</name>
<reference evidence="4" key="1">
    <citation type="journal article" date="2015" name="Nature">
        <title>Complex archaea that bridge the gap between prokaryotes and eukaryotes.</title>
        <authorList>
            <person name="Spang A."/>
            <person name="Saw J.H."/>
            <person name="Jorgensen S.L."/>
            <person name="Zaremba-Niedzwiedzka K."/>
            <person name="Martijn J."/>
            <person name="Lind A.E."/>
            <person name="van Eijk R."/>
            <person name="Schleper C."/>
            <person name="Guy L."/>
            <person name="Ettema T.J."/>
        </authorList>
    </citation>
    <scope>NUCLEOTIDE SEQUENCE</scope>
</reference>
<evidence type="ECO:0000259" key="3">
    <source>
        <dbReference type="SMART" id="SM00482"/>
    </source>
</evidence>
<dbReference type="InterPro" id="IPR043502">
    <property type="entry name" value="DNA/RNA_pol_sf"/>
</dbReference>
<accession>A0A0F9JH08</accession>
<dbReference type="SMART" id="SM00474">
    <property type="entry name" value="35EXOc"/>
    <property type="match status" value="1"/>
</dbReference>
<dbReference type="GO" id="GO:0008408">
    <property type="term" value="F:3'-5' exonuclease activity"/>
    <property type="evidence" value="ECO:0007669"/>
    <property type="project" value="InterPro"/>
</dbReference>
<dbReference type="Gene3D" id="3.30.70.370">
    <property type="match status" value="1"/>
</dbReference>
<evidence type="ECO:0000313" key="4">
    <source>
        <dbReference type="EMBL" id="KKM68843.1"/>
    </source>
</evidence>
<dbReference type="AlphaFoldDB" id="A0A0F9JH08"/>
<dbReference type="SMART" id="SM00482">
    <property type="entry name" value="POLAc"/>
    <property type="match status" value="1"/>
</dbReference>
<feature type="domain" description="DNA-directed DNA polymerase family A palm" evidence="3">
    <location>
        <begin position="329"/>
        <end position="542"/>
    </location>
</feature>
<gene>
    <name evidence="4" type="ORF">LCGC14_1456820</name>
</gene>
<dbReference type="PRINTS" id="PR00868">
    <property type="entry name" value="DNAPOLI"/>
</dbReference>